<evidence type="ECO:0000256" key="7">
    <source>
        <dbReference type="ARBA" id="ARBA00023212"/>
    </source>
</evidence>
<name>A0A316Z403_9BASI</name>
<feature type="region of interest" description="Disordered" evidence="9">
    <location>
        <begin position="1323"/>
        <end position="1353"/>
    </location>
</feature>
<dbReference type="InterPro" id="IPR022157">
    <property type="entry name" value="Dynactin"/>
</dbReference>
<dbReference type="STRING" id="58919.A0A316Z403"/>
<evidence type="ECO:0000256" key="1">
    <source>
        <dbReference type="ARBA" id="ARBA00004245"/>
    </source>
</evidence>
<evidence type="ECO:0000256" key="9">
    <source>
        <dbReference type="SAM" id="MobiDB-lite"/>
    </source>
</evidence>
<evidence type="ECO:0000256" key="8">
    <source>
        <dbReference type="SAM" id="Coils"/>
    </source>
</evidence>
<dbReference type="GO" id="GO:0030286">
    <property type="term" value="C:dynein complex"/>
    <property type="evidence" value="ECO:0007669"/>
    <property type="project" value="UniProtKB-KW"/>
</dbReference>
<gene>
    <name evidence="11" type="ORF">FA09DRAFT_321131</name>
</gene>
<keyword evidence="12" id="KW-1185">Reference proteome</keyword>
<sequence>MSTPRATGAQPAVLRLHDRCQIAKLGLGEVLFVGQTAFAAGVWVGVQLDEPNGKNNGVVQGKRYFDAADGHGVFVRASQVHVIGHVESDDEALEELYSEHEESQMDEQELMPPPPAPVRTPVSPVKRPAPVSRMSSATSTTSRPRSSLAPPRVTSPLKPGAARAGSTISGAVSPLKRAASSAASSSSGVYHSGQSRTSTPSAATARALRPGTQPAAAPRAAAGTDRTAAASARSVDATTARAALRPVPRTRPSMAPGGASEIASPARPALSRAHTGVPAASTPVARTQSRAGSALAIAPRTPAARLAAATASRQTQKTLSARRQSRDEDSESLMDASLDDASPGAVLSDHDDELSPSARRAALSASTSGIGKRDHMSLASTGKRPAGAVEVGALQREVDELKATARVLEKQRDEDRDRLRQMEAVRQENEELASLKAKMLTKQQELQIQVRDLYQAEKDWESERESLERQLQEFTDQVEMSILDKEMAEERAEALKEELDAERERVEELTMDVEVLTAEKALLEAEGVPEERSAPAAAGDTSESGEKVGRAPGYVQLEKQNERLKEALWRLRDLTSETEGEQKRRISELEKELFLLEDLQQRFETVSSRLEGANEVIEDLKEQLDDALSTEEMLVQLTDRNLTLSEKLEKMKASLQDAEAHEEVANELEEAHIETERQLQEEVDLKDFQLRELHARNELLEANIADNERMRLQFRELIVSLQSEIDAVRAQQRAAQEEGGTPGEEGPGGLANQSQAMLNLSMKLQSSALKSQAKTIELELGRLEASQAIAHLDMTRAYLPAAYFEADADAVNALLFFQRMAHKSELIRTIVEGNYDIAGALASVVPEHLIGICQMRNSLAHFTAVSRQIVGVLKLAPVQTFLKAGRSYREYERIERRIDQFIYSLRHEDLKEAECGSEFAAFVKEVEHFSLNLSGETEADLAAREVGAAQLIDLDLDTLIAALGFTKQTLAALYNEEETEWELGGKTLDDDVFAPLQELINNARSTKVPTRKLLRRLTSLYDNEEAVRIEVIMGLPPLGGIGSALVVFAKALARSVAAYTSEVRTTKAPFVMSTFIGFVADALRDGDMEPGSDDQIWDKALSSSAHLSSAIPPILAASLEQENVKKVLGSQPWLLRVEDIKAEAAHNVDAERQIAKLKEELREALLQINAREQKLQEGAIKLERLQKQVDRTKEQADDLSRLTQELSETQRRLKEYQAVHESLQADLEASERKNATLTQASAKSAASTAGEAQSGERAGGDEDAAAAAGLQRGYSSAASFESGYLAEQLEATRNVLSVVRAENCYLKSAGMLQQLEALPVLPSAPLKPSNAEDDAEAGTPRPRRAAESSAPVSAVRESKTLYAELLRLAASPRVITLPRVAPAPADGSAAAPVRTWRRLAAQPRSQLAAQQRERLELQARIERLADSVRSARRAPRGSDAAAGEGRQSADLLARLPTVPLLAQ</sequence>
<comment type="subcellular location">
    <subcellularLocation>
        <location evidence="1">Cytoplasm</location>
        <location evidence="1">Cytoskeleton</location>
    </subcellularLocation>
</comment>
<dbReference type="EMBL" id="KZ819299">
    <property type="protein sequence ID" value="PWN96480.1"/>
    <property type="molecule type" value="Genomic_DNA"/>
</dbReference>
<keyword evidence="6 8" id="KW-0175">Coiled coil</keyword>
<evidence type="ECO:0000256" key="3">
    <source>
        <dbReference type="ARBA" id="ARBA00022490"/>
    </source>
</evidence>
<feature type="region of interest" description="Disordered" evidence="9">
    <location>
        <begin position="732"/>
        <end position="751"/>
    </location>
</feature>
<dbReference type="InterPro" id="IPR036859">
    <property type="entry name" value="CAP-Gly_dom_sf"/>
</dbReference>
<dbReference type="InterPro" id="IPR000938">
    <property type="entry name" value="CAP-Gly_domain"/>
</dbReference>
<feature type="coiled-coil region" evidence="8">
    <location>
        <begin position="391"/>
        <end position="526"/>
    </location>
</feature>
<dbReference type="Pfam" id="PF01302">
    <property type="entry name" value="CAP_GLY"/>
    <property type="match status" value="1"/>
</dbReference>
<dbReference type="SMART" id="SM01052">
    <property type="entry name" value="CAP_GLY"/>
    <property type="match status" value="1"/>
</dbReference>
<dbReference type="PANTHER" id="PTHR18916">
    <property type="entry name" value="DYNACTIN 1-RELATED MICROTUBULE-BINDING"/>
    <property type="match status" value="1"/>
</dbReference>
<evidence type="ECO:0000313" key="12">
    <source>
        <dbReference type="Proteomes" id="UP000245946"/>
    </source>
</evidence>
<feature type="compositionally biased region" description="Gly residues" evidence="9">
    <location>
        <begin position="740"/>
        <end position="749"/>
    </location>
</feature>
<evidence type="ECO:0000256" key="6">
    <source>
        <dbReference type="ARBA" id="ARBA00023054"/>
    </source>
</evidence>
<evidence type="ECO:0000256" key="5">
    <source>
        <dbReference type="ARBA" id="ARBA00023017"/>
    </source>
</evidence>
<dbReference type="GeneID" id="37268550"/>
<keyword evidence="4" id="KW-0493">Microtubule</keyword>
<evidence type="ECO:0000256" key="2">
    <source>
        <dbReference type="ARBA" id="ARBA00011010"/>
    </source>
</evidence>
<dbReference type="PROSITE" id="PS50245">
    <property type="entry name" value="CAP_GLY_2"/>
    <property type="match status" value="1"/>
</dbReference>
<protein>
    <recommendedName>
        <fullName evidence="10">CAP-Gly domain-containing protein</fullName>
    </recommendedName>
</protein>
<feature type="region of interest" description="Disordered" evidence="9">
    <location>
        <begin position="184"/>
        <end position="385"/>
    </location>
</feature>
<reference evidence="11 12" key="1">
    <citation type="journal article" date="2018" name="Mol. Biol. Evol.">
        <title>Broad Genomic Sampling Reveals a Smut Pathogenic Ancestry of the Fungal Clade Ustilaginomycotina.</title>
        <authorList>
            <person name="Kijpornyongpan T."/>
            <person name="Mondo S.J."/>
            <person name="Barry K."/>
            <person name="Sandor L."/>
            <person name="Lee J."/>
            <person name="Lipzen A."/>
            <person name="Pangilinan J."/>
            <person name="LaButti K."/>
            <person name="Hainaut M."/>
            <person name="Henrissat B."/>
            <person name="Grigoriev I.V."/>
            <person name="Spatafora J.W."/>
            <person name="Aime M.C."/>
        </authorList>
    </citation>
    <scope>NUCLEOTIDE SEQUENCE [LARGE SCALE GENOMIC DNA]</scope>
    <source>
        <strain evidence="11 12">MCA 4186</strain>
    </source>
</reference>
<dbReference type="Gene3D" id="2.30.30.190">
    <property type="entry name" value="CAP Gly-rich-like domain"/>
    <property type="match status" value="1"/>
</dbReference>
<proteinExistence type="inferred from homology"/>
<dbReference type="SUPFAM" id="SSF74924">
    <property type="entry name" value="Cap-Gly domain"/>
    <property type="match status" value="1"/>
</dbReference>
<dbReference type="PROSITE" id="PS00845">
    <property type="entry name" value="CAP_GLY_1"/>
    <property type="match status" value="1"/>
</dbReference>
<feature type="compositionally biased region" description="Low complexity" evidence="9">
    <location>
        <begin position="132"/>
        <end position="152"/>
    </location>
</feature>
<dbReference type="Proteomes" id="UP000245946">
    <property type="component" value="Unassembled WGS sequence"/>
</dbReference>
<feature type="compositionally biased region" description="Low complexity" evidence="9">
    <location>
        <begin position="294"/>
        <end position="311"/>
    </location>
</feature>
<accession>A0A316Z403</accession>
<feature type="compositionally biased region" description="Low complexity" evidence="9">
    <location>
        <begin position="355"/>
        <end position="366"/>
    </location>
</feature>
<dbReference type="OrthoDB" id="2130750at2759"/>
<feature type="domain" description="CAP-Gly" evidence="10">
    <location>
        <begin position="34"/>
        <end position="76"/>
    </location>
</feature>
<feature type="region of interest" description="Disordered" evidence="9">
    <location>
        <begin position="97"/>
        <end position="169"/>
    </location>
</feature>
<feature type="compositionally biased region" description="Low complexity" evidence="9">
    <location>
        <begin position="195"/>
        <end position="243"/>
    </location>
</feature>
<evidence type="ECO:0000313" key="11">
    <source>
        <dbReference type="EMBL" id="PWN96480.1"/>
    </source>
</evidence>
<feature type="region of interest" description="Disordered" evidence="9">
    <location>
        <begin position="1426"/>
        <end position="1448"/>
    </location>
</feature>
<feature type="region of interest" description="Disordered" evidence="9">
    <location>
        <begin position="1225"/>
        <end position="1263"/>
    </location>
</feature>
<keyword evidence="3" id="KW-0963">Cytoplasm</keyword>
<evidence type="ECO:0000259" key="10">
    <source>
        <dbReference type="PROSITE" id="PS50245"/>
    </source>
</evidence>
<keyword evidence="7" id="KW-0206">Cytoskeleton</keyword>
<feature type="region of interest" description="Disordered" evidence="9">
    <location>
        <begin position="527"/>
        <end position="552"/>
    </location>
</feature>
<feature type="compositionally biased region" description="Polar residues" evidence="9">
    <location>
        <begin position="312"/>
        <end position="322"/>
    </location>
</feature>
<keyword evidence="5" id="KW-0243">Dynein</keyword>
<comment type="similarity">
    <text evidence="2">Belongs to the dynactin 150 kDa subunit family.</text>
</comment>
<evidence type="ECO:0000256" key="4">
    <source>
        <dbReference type="ARBA" id="ARBA00022701"/>
    </source>
</evidence>
<dbReference type="GO" id="GO:0005874">
    <property type="term" value="C:microtubule"/>
    <property type="evidence" value="ECO:0007669"/>
    <property type="project" value="UniProtKB-KW"/>
</dbReference>
<dbReference type="RefSeq" id="XP_025596759.1">
    <property type="nucleotide sequence ID" value="XM_025741006.1"/>
</dbReference>
<organism evidence="11 12">
    <name type="scientific">Tilletiopsis washingtonensis</name>
    <dbReference type="NCBI Taxonomy" id="58919"/>
    <lineage>
        <taxon>Eukaryota</taxon>
        <taxon>Fungi</taxon>
        <taxon>Dikarya</taxon>
        <taxon>Basidiomycota</taxon>
        <taxon>Ustilaginomycotina</taxon>
        <taxon>Exobasidiomycetes</taxon>
        <taxon>Entylomatales</taxon>
        <taxon>Entylomatales incertae sedis</taxon>
        <taxon>Tilletiopsis</taxon>
    </lineage>
</organism>
<dbReference type="Pfam" id="PF12455">
    <property type="entry name" value="Dynactin"/>
    <property type="match status" value="1"/>
</dbReference>
<feature type="compositionally biased region" description="Low complexity" evidence="9">
    <location>
        <begin position="1235"/>
        <end position="1256"/>
    </location>
</feature>